<keyword evidence="5" id="KW-0539">Nucleus</keyword>
<dbReference type="AlphaFoldDB" id="A0A9W6Y5P0"/>
<evidence type="ECO:0000259" key="6">
    <source>
        <dbReference type="Pfam" id="PF05699"/>
    </source>
</evidence>
<evidence type="ECO:0000256" key="5">
    <source>
        <dbReference type="ARBA" id="ARBA00023242"/>
    </source>
</evidence>
<keyword evidence="2" id="KW-0479">Metal-binding</keyword>
<dbReference type="InterPro" id="IPR012337">
    <property type="entry name" value="RNaseH-like_sf"/>
</dbReference>
<feature type="domain" description="HAT C-terminal dimerisation" evidence="6">
    <location>
        <begin position="353"/>
        <end position="434"/>
    </location>
</feature>
<name>A0A9W6Y5P0_9STRA</name>
<evidence type="ECO:0000256" key="3">
    <source>
        <dbReference type="ARBA" id="ARBA00022771"/>
    </source>
</evidence>
<proteinExistence type="predicted"/>
<dbReference type="GO" id="GO:0005634">
    <property type="term" value="C:nucleus"/>
    <property type="evidence" value="ECO:0007669"/>
    <property type="project" value="UniProtKB-SubCell"/>
</dbReference>
<dbReference type="GO" id="GO:0046983">
    <property type="term" value="F:protein dimerization activity"/>
    <property type="evidence" value="ECO:0007669"/>
    <property type="project" value="InterPro"/>
</dbReference>
<evidence type="ECO:0000256" key="2">
    <source>
        <dbReference type="ARBA" id="ARBA00022723"/>
    </source>
</evidence>
<sequence>MVLLKRVKDEICLKVIQMIDAHTYVSLVTDGWTDTNGSIIINFMVVTPGLPSLFWSSWSTSGGCSAHVLNLLMQDIYNFPAIKAVLSSAVTLTRLVRDHLALYDEFKQLQQDVRDMGSKARNLVLPIPTLWYSMHACLRNVLNSRETLEKLFLNPDYELFMARYRGTTSNRKKLLYMIALIRDDVFWNNLRTIVRLFNPIIDTLCALEADNAFDSAVYQRFRGGPLRIDQQQALNGIGVLSDVAAIVTPVAPVGNGVALDEASQADGTYTNPTAVRLDHLQGLFREKIQKRWRYVHTDAMAVGFLLDPSMNIDDFVGCDDEQVDDQVCSLAERCGLITSTGVAALTAEILSFKCLKRRGGEALRAKYSESSPRGYWGAQSENKYPLLKKLANIVFAMSTSSAASERAWSIFDHIHSKRRNRMSVEKVEMLAFVYINYGALQKDELDLARHQSCPEGVDTES</sequence>
<dbReference type="InterPro" id="IPR008906">
    <property type="entry name" value="HATC_C_dom"/>
</dbReference>
<organism evidence="7 8">
    <name type="scientific">Phytophthora fragariaefolia</name>
    <dbReference type="NCBI Taxonomy" id="1490495"/>
    <lineage>
        <taxon>Eukaryota</taxon>
        <taxon>Sar</taxon>
        <taxon>Stramenopiles</taxon>
        <taxon>Oomycota</taxon>
        <taxon>Peronosporomycetes</taxon>
        <taxon>Peronosporales</taxon>
        <taxon>Peronosporaceae</taxon>
        <taxon>Phytophthora</taxon>
    </lineage>
</organism>
<reference evidence="7" key="1">
    <citation type="submission" date="2023-04" db="EMBL/GenBank/DDBJ databases">
        <title>Phytophthora fragariaefolia NBRC 109709.</title>
        <authorList>
            <person name="Ichikawa N."/>
            <person name="Sato H."/>
            <person name="Tonouchi N."/>
        </authorList>
    </citation>
    <scope>NUCLEOTIDE SEQUENCE</scope>
    <source>
        <strain evidence="7">NBRC 109709</strain>
    </source>
</reference>
<keyword evidence="8" id="KW-1185">Reference proteome</keyword>
<comment type="subcellular location">
    <subcellularLocation>
        <location evidence="1">Nucleus</location>
    </subcellularLocation>
</comment>
<protein>
    <submittedName>
        <fullName evidence="7">Unnamed protein product</fullName>
    </submittedName>
</protein>
<evidence type="ECO:0000313" key="7">
    <source>
        <dbReference type="EMBL" id="GMF53583.1"/>
    </source>
</evidence>
<dbReference type="SUPFAM" id="SSF53098">
    <property type="entry name" value="Ribonuclease H-like"/>
    <property type="match status" value="1"/>
</dbReference>
<dbReference type="Proteomes" id="UP001165121">
    <property type="component" value="Unassembled WGS sequence"/>
</dbReference>
<evidence type="ECO:0000313" key="8">
    <source>
        <dbReference type="Proteomes" id="UP001165121"/>
    </source>
</evidence>
<keyword evidence="3" id="KW-0863">Zinc-finger</keyword>
<accession>A0A9W6Y5P0</accession>
<evidence type="ECO:0000256" key="1">
    <source>
        <dbReference type="ARBA" id="ARBA00004123"/>
    </source>
</evidence>
<dbReference type="InterPro" id="IPR052035">
    <property type="entry name" value="ZnF_BED_domain_contain"/>
</dbReference>
<evidence type="ECO:0000256" key="4">
    <source>
        <dbReference type="ARBA" id="ARBA00022833"/>
    </source>
</evidence>
<dbReference type="Pfam" id="PF05699">
    <property type="entry name" value="Dimer_Tnp_hAT"/>
    <property type="match status" value="1"/>
</dbReference>
<keyword evidence="4" id="KW-0862">Zinc</keyword>
<dbReference type="PANTHER" id="PTHR46481">
    <property type="entry name" value="ZINC FINGER BED DOMAIN-CONTAINING PROTEIN 4"/>
    <property type="match status" value="1"/>
</dbReference>
<dbReference type="PANTHER" id="PTHR46481:SF10">
    <property type="entry name" value="ZINC FINGER BED DOMAIN-CONTAINING PROTEIN 39"/>
    <property type="match status" value="1"/>
</dbReference>
<dbReference type="OrthoDB" id="4951847at2759"/>
<dbReference type="GO" id="GO:0008270">
    <property type="term" value="F:zinc ion binding"/>
    <property type="evidence" value="ECO:0007669"/>
    <property type="project" value="UniProtKB-KW"/>
</dbReference>
<dbReference type="EMBL" id="BSXT01003305">
    <property type="protein sequence ID" value="GMF53583.1"/>
    <property type="molecule type" value="Genomic_DNA"/>
</dbReference>
<comment type="caution">
    <text evidence="7">The sequence shown here is derived from an EMBL/GenBank/DDBJ whole genome shotgun (WGS) entry which is preliminary data.</text>
</comment>
<gene>
    <name evidence="7" type="ORF">Pfra01_002218800</name>
</gene>